<dbReference type="Proteomes" id="UP001192346">
    <property type="component" value="Unassembled WGS sequence"/>
</dbReference>
<dbReference type="CDD" id="cd01854">
    <property type="entry name" value="YjeQ_EngC"/>
    <property type="match status" value="1"/>
</dbReference>
<evidence type="ECO:0000256" key="2">
    <source>
        <dbReference type="ARBA" id="ARBA00023134"/>
    </source>
</evidence>
<feature type="domain" description="CP-type G" evidence="5">
    <location>
        <begin position="75"/>
        <end position="233"/>
    </location>
</feature>
<evidence type="ECO:0000259" key="4">
    <source>
        <dbReference type="PROSITE" id="PS50936"/>
    </source>
</evidence>
<feature type="binding site" evidence="3">
    <location>
        <begin position="177"/>
        <end position="185"/>
    </location>
    <ligand>
        <name>GTP</name>
        <dbReference type="ChEBI" id="CHEBI:37565"/>
    </ligand>
</feature>
<dbReference type="PROSITE" id="PS51721">
    <property type="entry name" value="G_CP"/>
    <property type="match status" value="1"/>
</dbReference>
<gene>
    <name evidence="3 6" type="primary">rsgA</name>
    <name evidence="6" type="ORF">FEF22_001785</name>
</gene>
<dbReference type="InterPro" id="IPR010914">
    <property type="entry name" value="RsgA_GTPase_dom"/>
</dbReference>
<comment type="subunit">
    <text evidence="3">Monomer. Associates with 30S ribosomal subunit, binds 16S rRNA.</text>
</comment>
<keyword evidence="3" id="KW-0862">Zinc</keyword>
<feature type="binding site" evidence="3">
    <location>
        <position position="265"/>
    </location>
    <ligand>
        <name>Zn(2+)</name>
        <dbReference type="ChEBI" id="CHEBI:29105"/>
    </ligand>
</feature>
<keyword evidence="7" id="KW-1185">Reference proteome</keyword>
<keyword evidence="3" id="KW-0690">Ribosome biogenesis</keyword>
<dbReference type="InterPro" id="IPR030378">
    <property type="entry name" value="G_CP_dom"/>
</dbReference>
<dbReference type="EC" id="3.6.1.-" evidence="3"/>
<comment type="function">
    <text evidence="3">One of several proteins that assist in the late maturation steps of the functional core of the 30S ribosomal subunit. Helps release RbfA from mature subunits. May play a role in the assembly of ribosomal proteins into the subunit. Circularly permuted GTPase that catalyzes slow GTP hydrolysis, GTPase activity is stimulated by the 30S ribosomal subunit.</text>
</comment>
<keyword evidence="2 3" id="KW-0342">GTP-binding</keyword>
<dbReference type="PROSITE" id="PS50936">
    <property type="entry name" value="ENGC_GTPASE"/>
    <property type="match status" value="1"/>
</dbReference>
<keyword evidence="3" id="KW-0378">Hydrolase</keyword>
<dbReference type="RefSeq" id="WP_138108078.1">
    <property type="nucleotide sequence ID" value="NZ_VBRA02000009.1"/>
</dbReference>
<feature type="domain" description="EngC GTPase" evidence="4">
    <location>
        <begin position="84"/>
        <end position="231"/>
    </location>
</feature>
<keyword evidence="3" id="KW-0694">RNA-binding</keyword>
<protein>
    <recommendedName>
        <fullName evidence="3">Small ribosomal subunit biogenesis GTPase RsgA</fullName>
        <ecNumber evidence="3">3.6.1.-</ecNumber>
    </recommendedName>
</protein>
<dbReference type="InterPro" id="IPR027417">
    <property type="entry name" value="P-loop_NTPase"/>
</dbReference>
<feature type="binding site" evidence="3">
    <location>
        <position position="271"/>
    </location>
    <ligand>
        <name>Zn(2+)</name>
        <dbReference type="ChEBI" id="CHEBI:29105"/>
    </ligand>
</feature>
<organism evidence="6 7">
    <name type="scientific">Texas Phoenix palm phytoplasma</name>
    <dbReference type="NCBI Taxonomy" id="176709"/>
    <lineage>
        <taxon>Bacteria</taxon>
        <taxon>Bacillati</taxon>
        <taxon>Mycoplasmatota</taxon>
        <taxon>Mollicutes</taxon>
        <taxon>Acholeplasmatales</taxon>
        <taxon>Acholeplasmataceae</taxon>
        <taxon>Candidatus Phytoplasma</taxon>
        <taxon>16SrIV (Coconut lethal yellows group)</taxon>
    </lineage>
</organism>
<comment type="cofactor">
    <cofactor evidence="3">
        <name>Zn(2+)</name>
        <dbReference type="ChEBI" id="CHEBI:29105"/>
    </cofactor>
    <text evidence="3">Binds 1 zinc ion per subunit.</text>
</comment>
<dbReference type="SUPFAM" id="SSF52540">
    <property type="entry name" value="P-loop containing nucleoside triphosphate hydrolases"/>
    <property type="match status" value="1"/>
</dbReference>
<proteinExistence type="inferred from homology"/>
<evidence type="ECO:0000256" key="3">
    <source>
        <dbReference type="HAMAP-Rule" id="MF_01820"/>
    </source>
</evidence>
<evidence type="ECO:0000259" key="5">
    <source>
        <dbReference type="PROSITE" id="PS51721"/>
    </source>
</evidence>
<evidence type="ECO:0000256" key="1">
    <source>
        <dbReference type="ARBA" id="ARBA00022741"/>
    </source>
</evidence>
<feature type="binding site" evidence="3">
    <location>
        <position position="263"/>
    </location>
    <ligand>
        <name>Zn(2+)</name>
        <dbReference type="ChEBI" id="CHEBI:29105"/>
    </ligand>
</feature>
<dbReference type="HAMAP" id="MF_01820">
    <property type="entry name" value="GTPase_RsgA"/>
    <property type="match status" value="1"/>
</dbReference>
<comment type="caution">
    <text evidence="6">The sequence shown here is derived from an EMBL/GenBank/DDBJ whole genome shotgun (WGS) entry which is preliminary data.</text>
</comment>
<evidence type="ECO:0000313" key="7">
    <source>
        <dbReference type="Proteomes" id="UP001192346"/>
    </source>
</evidence>
<dbReference type="InterPro" id="IPR004881">
    <property type="entry name" value="Ribosome_biogen_GTPase_RsgA"/>
</dbReference>
<accession>A0ABS5BIV1</accession>
<dbReference type="Pfam" id="PF03193">
    <property type="entry name" value="RsgA_GTPase"/>
    <property type="match status" value="1"/>
</dbReference>
<dbReference type="EMBL" id="VBRA02000009">
    <property type="protein sequence ID" value="MBP3059506.1"/>
    <property type="molecule type" value="Genomic_DNA"/>
</dbReference>
<keyword evidence="3" id="KW-0963">Cytoplasm</keyword>
<comment type="similarity">
    <text evidence="3">Belongs to the TRAFAC class YlqF/YawG GTPase family. RsgA subfamily.</text>
</comment>
<feature type="binding site" evidence="3">
    <location>
        <position position="257"/>
    </location>
    <ligand>
        <name>Zn(2+)</name>
        <dbReference type="ChEBI" id="CHEBI:29105"/>
    </ligand>
</feature>
<dbReference type="Gene3D" id="3.40.50.300">
    <property type="entry name" value="P-loop containing nucleotide triphosphate hydrolases"/>
    <property type="match status" value="1"/>
</dbReference>
<keyword evidence="1 3" id="KW-0547">Nucleotide-binding</keyword>
<feature type="binding site" evidence="3">
    <location>
        <begin position="124"/>
        <end position="127"/>
    </location>
    <ligand>
        <name>GTP</name>
        <dbReference type="ChEBI" id="CHEBI:37565"/>
    </ligand>
</feature>
<dbReference type="PANTHER" id="PTHR32120">
    <property type="entry name" value="SMALL RIBOSOMAL SUBUNIT BIOGENESIS GTPASE RSGA"/>
    <property type="match status" value="1"/>
</dbReference>
<reference evidence="6" key="1">
    <citation type="submission" date="2019-10" db="EMBL/GenBank/DDBJ databases">
        <title>Whole Genome Sequencing and Characterization of Texas Phoenix Palm Decline Phytoplasma Belongs to Lethal Yellowing (16SrIV) Group.</title>
        <authorList>
            <person name="Bao M."/>
        </authorList>
    </citation>
    <scope>NUCLEOTIDE SEQUENCE [LARGE SCALE GENOMIC DNA]</scope>
    <source>
        <strain evidence="6">ACPD</strain>
    </source>
</reference>
<dbReference type="NCBIfam" id="TIGR00157">
    <property type="entry name" value="ribosome small subunit-dependent GTPase A"/>
    <property type="match status" value="1"/>
</dbReference>
<dbReference type="Gene3D" id="1.10.40.50">
    <property type="entry name" value="Probable gtpase engc, domain 3"/>
    <property type="match status" value="1"/>
</dbReference>
<name>A0ABS5BIV1_9MOLU</name>
<evidence type="ECO:0000313" key="6">
    <source>
        <dbReference type="EMBL" id="MBP3059506.1"/>
    </source>
</evidence>
<keyword evidence="3" id="KW-0479">Metal-binding</keyword>
<dbReference type="PANTHER" id="PTHR32120:SF11">
    <property type="entry name" value="SMALL RIBOSOMAL SUBUNIT BIOGENESIS GTPASE RSGA 1, MITOCHONDRIAL-RELATED"/>
    <property type="match status" value="1"/>
</dbReference>
<comment type="subcellular location">
    <subcellularLocation>
        <location evidence="3">Cytoplasm</location>
    </subcellularLocation>
</comment>
<sequence length="308" mass="36306">MQKGIVIEFLVKEYVIIDLETKEKHYAKIKGKLRYCSVDKNKNKILKKIEIKIGDIVFYEKKNDVFLIDSIMPRFNSLKRPNIANINQALLVFSLKKPKFHFKLLDKFLLILNKYKIKVNLIFSKIDLLNQEELKEFKQKILYYEQFYDINFVDSKNKIGLENLYKIFKNKVTILAGQTGVGKSTLINAITSLNLKTQEVSKGSNRGKHTTKNSKLYFFNEGYIADTPGFTKLNLSDINFNEVKNFYNDFVFFSTKCFFGFNCLHIKEKNCKIKEICDKGLIPKIRYNNYLSLLEEIEKKNFKRKKRN</sequence>
<keyword evidence="3" id="KW-0699">rRNA-binding</keyword>